<keyword evidence="3" id="KW-1185">Reference proteome</keyword>
<organism evidence="2 3">
    <name type="scientific">Streptomyces katrae</name>
    <dbReference type="NCBI Taxonomy" id="68223"/>
    <lineage>
        <taxon>Bacteria</taxon>
        <taxon>Bacillati</taxon>
        <taxon>Actinomycetota</taxon>
        <taxon>Actinomycetes</taxon>
        <taxon>Kitasatosporales</taxon>
        <taxon>Streptomycetaceae</taxon>
        <taxon>Streptomyces</taxon>
    </lineage>
</organism>
<dbReference type="EMBL" id="JASITI010000088">
    <property type="protein sequence ID" value="MDK9501087.1"/>
    <property type="molecule type" value="Genomic_DNA"/>
</dbReference>
<sequence>MIEFLFLALAAAGLGWLLRRKQRQRVAAGSPAGIPGMARTPAGGGRWRSGRLYADQGAARWQPGRGPAVSLAGARATAVRMPSVREGISINPGSRIVACALEGGGTMEIAVMPLDLRGLLDAVPEATDRPEPTG</sequence>
<dbReference type="RefSeq" id="WP_285346523.1">
    <property type="nucleotide sequence ID" value="NZ_JASITI010000088.1"/>
</dbReference>
<evidence type="ECO:0000313" key="3">
    <source>
        <dbReference type="Proteomes" id="UP001223390"/>
    </source>
</evidence>
<evidence type="ECO:0000256" key="1">
    <source>
        <dbReference type="SAM" id="MobiDB-lite"/>
    </source>
</evidence>
<comment type="caution">
    <text evidence="2">The sequence shown here is derived from an EMBL/GenBank/DDBJ whole genome shotgun (WGS) entry which is preliminary data.</text>
</comment>
<gene>
    <name evidence="2" type="ORF">QEZ40_007294</name>
</gene>
<protein>
    <submittedName>
        <fullName evidence="2">Uncharacterized protein</fullName>
    </submittedName>
</protein>
<evidence type="ECO:0000313" key="2">
    <source>
        <dbReference type="EMBL" id="MDK9501087.1"/>
    </source>
</evidence>
<reference evidence="2 3" key="1">
    <citation type="submission" date="2023-05" db="EMBL/GenBank/DDBJ databases">
        <title>Sequencing and Assembly of Streptomyces sp. NP73.</title>
        <authorList>
            <person name="Konwar A.N."/>
            <person name="Saikia K."/>
            <person name="Thakur D."/>
        </authorList>
    </citation>
    <scope>NUCLEOTIDE SEQUENCE [LARGE SCALE GENOMIC DNA]</scope>
    <source>
        <strain evidence="2 3">NP73</strain>
    </source>
</reference>
<accession>A0ABT7H5B9</accession>
<feature type="region of interest" description="Disordered" evidence="1">
    <location>
        <begin position="28"/>
        <end position="47"/>
    </location>
</feature>
<dbReference type="Proteomes" id="UP001223390">
    <property type="component" value="Unassembled WGS sequence"/>
</dbReference>
<proteinExistence type="predicted"/>
<name>A0ABT7H5B9_9ACTN</name>